<organism evidence="3 4">
    <name type="scientific">Novosphingobium olei</name>
    <dbReference type="NCBI Taxonomy" id="2728851"/>
    <lineage>
        <taxon>Bacteria</taxon>
        <taxon>Pseudomonadati</taxon>
        <taxon>Pseudomonadota</taxon>
        <taxon>Alphaproteobacteria</taxon>
        <taxon>Sphingomonadales</taxon>
        <taxon>Sphingomonadaceae</taxon>
        <taxon>Novosphingobium</taxon>
    </lineage>
</organism>
<dbReference type="InterPro" id="IPR013830">
    <property type="entry name" value="SGNH_hydro"/>
</dbReference>
<keyword evidence="4" id="KW-1185">Reference proteome</keyword>
<gene>
    <name evidence="3" type="ORF">HHL27_17305</name>
</gene>
<dbReference type="AlphaFoldDB" id="A0A7Y0GAN4"/>
<dbReference type="GO" id="GO:0004622">
    <property type="term" value="F:phosphatidylcholine lysophospholipase activity"/>
    <property type="evidence" value="ECO:0007669"/>
    <property type="project" value="TreeGrafter"/>
</dbReference>
<dbReference type="EMBL" id="JABBGM010000009">
    <property type="protein sequence ID" value="NML95436.1"/>
    <property type="molecule type" value="Genomic_DNA"/>
</dbReference>
<dbReference type="InterPro" id="IPR036514">
    <property type="entry name" value="SGNH_hydro_sf"/>
</dbReference>
<dbReference type="SUPFAM" id="SSF52266">
    <property type="entry name" value="SGNH hydrolase"/>
    <property type="match status" value="1"/>
</dbReference>
<name>A0A7Y0GAN4_9SPHN</name>
<keyword evidence="1" id="KW-0732">Signal</keyword>
<comment type="caution">
    <text evidence="3">The sequence shown here is derived from an EMBL/GenBank/DDBJ whole genome shotgun (WGS) entry which is preliminary data.</text>
</comment>
<sequence length="257" mass="26708">MRTGFAALAAVGTLGALLAAAPGALAQTVAGSSSAMVENPCALPRNAGNDWAALCKYQAADKQVSGRPRAVFIGDSITEWWLPNSPALFASGVVNRGIAGQTSPQMLVRFTQDVVRLRPRVVHIMAGTNDLLGNTGPTSAEEYVNTITAMTDIARANGIAVVIGSVLPTSGAPWKPEYRPAAQIEALNRWLREFAKARGFGFADYYAAMVGEGGAMKPGLASDGVHPTPAGYAVMEPIAKAAIAEAVKRGGGESARR</sequence>
<protein>
    <submittedName>
        <fullName evidence="3">GDSL family lipase</fullName>
    </submittedName>
</protein>
<evidence type="ECO:0000256" key="1">
    <source>
        <dbReference type="SAM" id="SignalP"/>
    </source>
</evidence>
<evidence type="ECO:0000259" key="2">
    <source>
        <dbReference type="Pfam" id="PF13472"/>
    </source>
</evidence>
<accession>A0A7Y0GAN4</accession>
<feature type="domain" description="SGNH hydrolase-type esterase" evidence="2">
    <location>
        <begin position="72"/>
        <end position="234"/>
    </location>
</feature>
<proteinExistence type="predicted"/>
<dbReference type="Pfam" id="PF13472">
    <property type="entry name" value="Lipase_GDSL_2"/>
    <property type="match status" value="1"/>
</dbReference>
<dbReference type="InterPro" id="IPR051532">
    <property type="entry name" value="Ester_Hydrolysis_Enzymes"/>
</dbReference>
<dbReference type="Proteomes" id="UP000583556">
    <property type="component" value="Unassembled WGS sequence"/>
</dbReference>
<evidence type="ECO:0000313" key="4">
    <source>
        <dbReference type="Proteomes" id="UP000583556"/>
    </source>
</evidence>
<feature type="signal peptide" evidence="1">
    <location>
        <begin position="1"/>
        <end position="26"/>
    </location>
</feature>
<dbReference type="Gene3D" id="3.40.50.1110">
    <property type="entry name" value="SGNH hydrolase"/>
    <property type="match status" value="1"/>
</dbReference>
<feature type="chain" id="PRO_5031417523" evidence="1">
    <location>
        <begin position="27"/>
        <end position="257"/>
    </location>
</feature>
<evidence type="ECO:0000313" key="3">
    <source>
        <dbReference type="EMBL" id="NML95436.1"/>
    </source>
</evidence>
<reference evidence="3 4" key="1">
    <citation type="submission" date="2020-04" db="EMBL/GenBank/DDBJ databases">
        <title>Novosphingobium sp. TW-4 isolated from soil.</title>
        <authorList>
            <person name="Dahal R.H."/>
            <person name="Chaudhary D.K."/>
        </authorList>
    </citation>
    <scope>NUCLEOTIDE SEQUENCE [LARGE SCALE GENOMIC DNA]</scope>
    <source>
        <strain evidence="3 4">TW-4</strain>
    </source>
</reference>
<dbReference type="CDD" id="cd04501">
    <property type="entry name" value="SGNH_hydrolase_like_4"/>
    <property type="match status" value="1"/>
</dbReference>
<dbReference type="PANTHER" id="PTHR30383:SF5">
    <property type="entry name" value="SGNH HYDROLASE-TYPE ESTERASE DOMAIN-CONTAINING PROTEIN"/>
    <property type="match status" value="1"/>
</dbReference>
<dbReference type="RefSeq" id="WP_169494638.1">
    <property type="nucleotide sequence ID" value="NZ_JABBGM010000009.1"/>
</dbReference>
<dbReference type="PANTHER" id="PTHR30383">
    <property type="entry name" value="THIOESTERASE 1/PROTEASE 1/LYSOPHOSPHOLIPASE L1"/>
    <property type="match status" value="1"/>
</dbReference>